<evidence type="ECO:0000256" key="1">
    <source>
        <dbReference type="SAM" id="MobiDB-lite"/>
    </source>
</evidence>
<accession>A0A1C5G6P8</accession>
<feature type="compositionally biased region" description="Low complexity" evidence="1">
    <location>
        <begin position="12"/>
        <end position="24"/>
    </location>
</feature>
<name>A0A1C5G6P8_MICEH</name>
<dbReference type="RefSeq" id="WP_088999290.1">
    <property type="nucleotide sequence ID" value="NZ_LT607733.1"/>
</dbReference>
<feature type="region of interest" description="Disordered" evidence="1">
    <location>
        <begin position="89"/>
        <end position="119"/>
    </location>
</feature>
<reference evidence="2 3" key="1">
    <citation type="submission" date="2016-06" db="EMBL/GenBank/DDBJ databases">
        <authorList>
            <person name="Kjaerup R.B."/>
            <person name="Dalgaard T.S."/>
            <person name="Juul-Madsen H.R."/>
        </authorList>
    </citation>
    <scope>NUCLEOTIDE SEQUENCE [LARGE SCALE GENOMIC DNA]</scope>
    <source>
        <strain evidence="2 3">DSM 43913</strain>
    </source>
</reference>
<dbReference type="AlphaFoldDB" id="A0A1C5G6P8"/>
<evidence type="ECO:0000313" key="3">
    <source>
        <dbReference type="Proteomes" id="UP000198251"/>
    </source>
</evidence>
<dbReference type="EMBL" id="LT607733">
    <property type="protein sequence ID" value="SCG15232.1"/>
    <property type="molecule type" value="Genomic_DNA"/>
</dbReference>
<dbReference type="GeneID" id="95801316"/>
<keyword evidence="3" id="KW-1185">Reference proteome</keyword>
<feature type="region of interest" description="Disordered" evidence="1">
    <location>
        <begin position="1"/>
        <end position="36"/>
    </location>
</feature>
<proteinExistence type="predicted"/>
<sequence>MPVPRPANAVPASRWATRPAAATARTREDGTPRADPGVYLLTREASPQFATPITVRVIRERTDLVTYHGWTWVEVYQLDARGQATDRRELYVRPDGMRPTQAPSAERRAPVRRNARTSR</sequence>
<feature type="compositionally biased region" description="Basic residues" evidence="1">
    <location>
        <begin position="110"/>
        <end position="119"/>
    </location>
</feature>
<organism evidence="2 3">
    <name type="scientific">Micromonospora echinofusca</name>
    <dbReference type="NCBI Taxonomy" id="47858"/>
    <lineage>
        <taxon>Bacteria</taxon>
        <taxon>Bacillati</taxon>
        <taxon>Actinomycetota</taxon>
        <taxon>Actinomycetes</taxon>
        <taxon>Micromonosporales</taxon>
        <taxon>Micromonosporaceae</taxon>
        <taxon>Micromonospora</taxon>
    </lineage>
</organism>
<gene>
    <name evidence="2" type="ORF">GA0070610_1462</name>
</gene>
<evidence type="ECO:0000313" key="2">
    <source>
        <dbReference type="EMBL" id="SCG15232.1"/>
    </source>
</evidence>
<protein>
    <submittedName>
        <fullName evidence="2">Uncharacterized protein</fullName>
    </submittedName>
</protein>
<dbReference type="Proteomes" id="UP000198251">
    <property type="component" value="Chromosome I"/>
</dbReference>